<evidence type="ECO:0000313" key="3">
    <source>
        <dbReference type="Proteomes" id="UP000052268"/>
    </source>
</evidence>
<accession>A0A0J7XYS2</accession>
<dbReference type="AlphaFoldDB" id="A0A0J7XYS2"/>
<reference evidence="2 3" key="1">
    <citation type="journal article" date="2015" name="G3 (Bethesda)">
        <title>Insights into Ongoing Evolution of the Hexachlorocyclohexane Catabolic Pathway from Comparative Genomics of Ten Sphingomonadaceae Strains.</title>
        <authorList>
            <person name="Pearce S.L."/>
            <person name="Oakeshott J.G."/>
            <person name="Pandey G."/>
        </authorList>
    </citation>
    <scope>NUCLEOTIDE SEQUENCE [LARGE SCALE GENOMIC DNA]</scope>
    <source>
        <strain evidence="2 3">LL02</strain>
    </source>
</reference>
<proteinExistence type="predicted"/>
<dbReference type="InterPro" id="IPR041208">
    <property type="entry name" value="Cap15"/>
</dbReference>
<name>A0A0J7XYS2_9SPHN</name>
<organism evidence="2 3">
    <name type="scientific">Novosphingobium barchaimii LL02</name>
    <dbReference type="NCBI Taxonomy" id="1114963"/>
    <lineage>
        <taxon>Bacteria</taxon>
        <taxon>Pseudomonadati</taxon>
        <taxon>Pseudomonadota</taxon>
        <taxon>Alphaproteobacteria</taxon>
        <taxon>Sphingomonadales</taxon>
        <taxon>Sphingomonadaceae</taxon>
        <taxon>Novosphingobium</taxon>
    </lineage>
</organism>
<dbReference type="OrthoDB" id="7505004at2"/>
<dbReference type="EMBL" id="JACU01000004">
    <property type="protein sequence ID" value="KMS56694.1"/>
    <property type="molecule type" value="Genomic_DNA"/>
</dbReference>
<protein>
    <recommendedName>
        <fullName evidence="1">CD-NTase-associated protein 15 domain-containing protein</fullName>
    </recommendedName>
</protein>
<dbReference type="Pfam" id="PF18153">
    <property type="entry name" value="Cap15_CD_rec"/>
    <property type="match status" value="1"/>
</dbReference>
<dbReference type="PATRIC" id="fig|1114963.3.peg.2155"/>
<keyword evidence="3" id="KW-1185">Reference proteome</keyword>
<evidence type="ECO:0000259" key="1">
    <source>
        <dbReference type="Pfam" id="PF18153"/>
    </source>
</evidence>
<sequence length="129" mass="13970">MTAAPDIAGTWALHGATLGPEGDTLYEWDAEMTLSASASSFAVAIETTGFKTSRSISFAEKLTALPSGEWHLRYGYEADPAHFATESHTFFGLSQLTFAPDLQSAEGTSCNYNGRYVVMLLQARRQEPA</sequence>
<dbReference type="Proteomes" id="UP000052268">
    <property type="component" value="Unassembled WGS sequence"/>
</dbReference>
<gene>
    <name evidence="2" type="ORF">V474_16605</name>
</gene>
<dbReference type="RefSeq" id="WP_059151387.1">
    <property type="nucleotide sequence ID" value="NZ_KQ130453.1"/>
</dbReference>
<feature type="domain" description="CD-NTase-associated protein 15" evidence="1">
    <location>
        <begin position="3"/>
        <end position="112"/>
    </location>
</feature>
<comment type="caution">
    <text evidence="2">The sequence shown here is derived from an EMBL/GenBank/DDBJ whole genome shotgun (WGS) entry which is preliminary data.</text>
</comment>
<evidence type="ECO:0000313" key="2">
    <source>
        <dbReference type="EMBL" id="KMS56694.1"/>
    </source>
</evidence>